<keyword evidence="1" id="KW-0285">Flavoprotein</keyword>
<keyword evidence="2" id="KW-0274">FAD</keyword>
<evidence type="ECO:0000256" key="3">
    <source>
        <dbReference type="ARBA" id="ARBA00023002"/>
    </source>
</evidence>
<name>A0ABR3GFC0_9PEZI</name>
<protein>
    <recommendedName>
        <fullName evidence="6">FAD/NAD(P)-binding domain-containing protein</fullName>
    </recommendedName>
</protein>
<dbReference type="Gene3D" id="3.50.50.60">
    <property type="entry name" value="FAD/NAD(P)-binding domain"/>
    <property type="match status" value="1"/>
</dbReference>
<evidence type="ECO:0000256" key="2">
    <source>
        <dbReference type="ARBA" id="ARBA00022827"/>
    </source>
</evidence>
<evidence type="ECO:0000313" key="5">
    <source>
        <dbReference type="Proteomes" id="UP001447188"/>
    </source>
</evidence>
<dbReference type="SUPFAM" id="SSF51905">
    <property type="entry name" value="FAD/NAD(P)-binding domain"/>
    <property type="match status" value="1"/>
</dbReference>
<evidence type="ECO:0000313" key="4">
    <source>
        <dbReference type="EMBL" id="KAL0634625.1"/>
    </source>
</evidence>
<comment type="caution">
    <text evidence="4">The sequence shown here is derived from an EMBL/GenBank/DDBJ whole genome shotgun (WGS) entry which is preliminary data.</text>
</comment>
<accession>A0ABR3GFC0</accession>
<dbReference type="Proteomes" id="UP001447188">
    <property type="component" value="Unassembled WGS sequence"/>
</dbReference>
<proteinExistence type="predicted"/>
<dbReference type="InterPro" id="IPR050346">
    <property type="entry name" value="FMO-like"/>
</dbReference>
<dbReference type="InterPro" id="IPR036188">
    <property type="entry name" value="FAD/NAD-bd_sf"/>
</dbReference>
<sequence length="225" mass="25116">MPRVIVIGAGISGLAFTKTYLQLSNYYTSFSLPKPVDKLAPPTDKSSIPKSFTSSLSLSNPLIPTETHDIIIVDENLSLGGSWCRSRIYPNLYTQNALGTYEFSDMPLEGEGVANEAGYIAGWKLEEYLARWSEKWELTEKMRFGIKVNTICRDPTTHEWILDTNRNPPPEHLSGISEDVGRQLRLYCDKLVLAVGTSSEPNKPYIPGQEFIDDGDMVHSVELGD</sequence>
<organism evidence="4 5">
    <name type="scientific">Discina gigas</name>
    <dbReference type="NCBI Taxonomy" id="1032678"/>
    <lineage>
        <taxon>Eukaryota</taxon>
        <taxon>Fungi</taxon>
        <taxon>Dikarya</taxon>
        <taxon>Ascomycota</taxon>
        <taxon>Pezizomycotina</taxon>
        <taxon>Pezizomycetes</taxon>
        <taxon>Pezizales</taxon>
        <taxon>Discinaceae</taxon>
        <taxon>Discina</taxon>
    </lineage>
</organism>
<dbReference type="EMBL" id="JBBBZM010000089">
    <property type="protein sequence ID" value="KAL0634625.1"/>
    <property type="molecule type" value="Genomic_DNA"/>
</dbReference>
<reference evidence="4 5" key="1">
    <citation type="submission" date="2024-02" db="EMBL/GenBank/DDBJ databases">
        <title>Discinaceae phylogenomics.</title>
        <authorList>
            <person name="Dirks A.C."/>
            <person name="James T.Y."/>
        </authorList>
    </citation>
    <scope>NUCLEOTIDE SEQUENCE [LARGE SCALE GENOMIC DNA]</scope>
    <source>
        <strain evidence="4 5">ACD0624</strain>
    </source>
</reference>
<dbReference type="PANTHER" id="PTHR23023">
    <property type="entry name" value="DIMETHYLANILINE MONOOXYGENASE"/>
    <property type="match status" value="1"/>
</dbReference>
<keyword evidence="5" id="KW-1185">Reference proteome</keyword>
<keyword evidence="3" id="KW-0560">Oxidoreductase</keyword>
<evidence type="ECO:0008006" key="6">
    <source>
        <dbReference type="Google" id="ProtNLM"/>
    </source>
</evidence>
<evidence type="ECO:0000256" key="1">
    <source>
        <dbReference type="ARBA" id="ARBA00022630"/>
    </source>
</evidence>
<gene>
    <name evidence="4" type="ORF">Q9L58_006418</name>
</gene>